<dbReference type="PANTHER" id="PTHR35093">
    <property type="entry name" value="OUTER MEMBRANE PROTEIN NMB0088-RELATED"/>
    <property type="match status" value="1"/>
</dbReference>
<name>A0A1Y6CTV5_9BACT</name>
<dbReference type="EMBL" id="FWZT01000030">
    <property type="protein sequence ID" value="SMF76620.1"/>
    <property type="molecule type" value="Genomic_DNA"/>
</dbReference>
<keyword evidence="3" id="KW-1134">Transmembrane beta strand</keyword>
<evidence type="ECO:0000256" key="4">
    <source>
        <dbReference type="ARBA" id="ARBA00022692"/>
    </source>
</evidence>
<organism evidence="8 9">
    <name type="scientific">Pseudobacteriovorax antillogorgiicola</name>
    <dbReference type="NCBI Taxonomy" id="1513793"/>
    <lineage>
        <taxon>Bacteria</taxon>
        <taxon>Pseudomonadati</taxon>
        <taxon>Bdellovibrionota</taxon>
        <taxon>Oligoflexia</taxon>
        <taxon>Oligoflexales</taxon>
        <taxon>Pseudobacteriovoracaceae</taxon>
        <taxon>Pseudobacteriovorax</taxon>
    </lineage>
</organism>
<dbReference type="RefSeq" id="WP_132324943.1">
    <property type="nucleotide sequence ID" value="NZ_FWZT01000030.1"/>
</dbReference>
<evidence type="ECO:0000313" key="9">
    <source>
        <dbReference type="Proteomes" id="UP000192907"/>
    </source>
</evidence>
<evidence type="ECO:0000256" key="6">
    <source>
        <dbReference type="ARBA" id="ARBA00023136"/>
    </source>
</evidence>
<accession>A0A1Y6CTV5</accession>
<keyword evidence="7" id="KW-0998">Cell outer membrane</keyword>
<gene>
    <name evidence="8" type="ORF">SAMN06296036_13046</name>
</gene>
<dbReference type="PANTHER" id="PTHR35093:SF8">
    <property type="entry name" value="OUTER MEMBRANE PROTEIN NMB0088-RELATED"/>
    <property type="match status" value="1"/>
</dbReference>
<keyword evidence="4" id="KW-0812">Transmembrane</keyword>
<evidence type="ECO:0000256" key="7">
    <source>
        <dbReference type="ARBA" id="ARBA00023237"/>
    </source>
</evidence>
<sequence length="427" mass="46053">MYRITLMVSVASISLYLDQAKASVVDTYGISPRSVALGNAATAGGDRAYAAYANPASLTNQDGTSVSVGYQLTKLNLKDLNDSSTDDQSGLPRSSYRASQASPLTGTNFGLNLALSPAFHFGVAAYLPSDNFGQLSGSAPNELNYLRFANRQQRPAIYTAFAARWHSFSIGIGSYYTLRAKGSLDMALNNKASAARFNLDMVPVLTPYGGLQWRQETSSGFWSLGASYRAAQETESKIDTRLAVGATGDDSSLTIPVTLQTRLVPFYDPEIFKLGFALRNGSIGFYTSIEWSRWSGFEAPLVYLDGEDIASLTQTPPGSNLSLDDTWSYRFGFAYQLTSFSELALRLGIEHHESANQSTGQEKVVDLNRTVIAMGAGLKVFESSLPEGRSAYLDICAQHSFLDEERLTITGSKVGGSTDTFLGGGSL</sequence>
<dbReference type="OrthoDB" id="5298371at2"/>
<keyword evidence="9" id="KW-1185">Reference proteome</keyword>
<keyword evidence="5" id="KW-0732">Signal</keyword>
<dbReference type="Pfam" id="PF03349">
    <property type="entry name" value="Toluene_X"/>
    <property type="match status" value="1"/>
</dbReference>
<evidence type="ECO:0000256" key="2">
    <source>
        <dbReference type="ARBA" id="ARBA00008163"/>
    </source>
</evidence>
<protein>
    <submittedName>
        <fullName evidence="8">Long-chain fatty acid transport protein</fullName>
    </submittedName>
</protein>
<dbReference type="Gene3D" id="2.40.160.60">
    <property type="entry name" value="Outer membrane protein transport protein (OMPP1/FadL/TodX)"/>
    <property type="match status" value="1"/>
</dbReference>
<keyword evidence="6" id="KW-0472">Membrane</keyword>
<reference evidence="9" key="1">
    <citation type="submission" date="2017-04" db="EMBL/GenBank/DDBJ databases">
        <authorList>
            <person name="Varghese N."/>
            <person name="Submissions S."/>
        </authorList>
    </citation>
    <scope>NUCLEOTIDE SEQUENCE [LARGE SCALE GENOMIC DNA]</scope>
    <source>
        <strain evidence="9">RKEM611</strain>
    </source>
</reference>
<comment type="similarity">
    <text evidence="2">Belongs to the OmpP1/FadL family.</text>
</comment>
<dbReference type="STRING" id="1513793.SAMN06296036_13046"/>
<proteinExistence type="inferred from homology"/>
<evidence type="ECO:0000256" key="5">
    <source>
        <dbReference type="ARBA" id="ARBA00022729"/>
    </source>
</evidence>
<dbReference type="SUPFAM" id="SSF56935">
    <property type="entry name" value="Porins"/>
    <property type="match status" value="1"/>
</dbReference>
<dbReference type="AlphaFoldDB" id="A0A1Y6CTV5"/>
<dbReference type="GO" id="GO:0009279">
    <property type="term" value="C:cell outer membrane"/>
    <property type="evidence" value="ECO:0007669"/>
    <property type="project" value="UniProtKB-SubCell"/>
</dbReference>
<evidence type="ECO:0000256" key="1">
    <source>
        <dbReference type="ARBA" id="ARBA00004571"/>
    </source>
</evidence>
<dbReference type="Proteomes" id="UP000192907">
    <property type="component" value="Unassembled WGS sequence"/>
</dbReference>
<evidence type="ECO:0000256" key="3">
    <source>
        <dbReference type="ARBA" id="ARBA00022452"/>
    </source>
</evidence>
<evidence type="ECO:0000313" key="8">
    <source>
        <dbReference type="EMBL" id="SMF76620.1"/>
    </source>
</evidence>
<dbReference type="GO" id="GO:0015483">
    <property type="term" value="F:long-chain fatty acid transporting porin activity"/>
    <property type="evidence" value="ECO:0007669"/>
    <property type="project" value="TreeGrafter"/>
</dbReference>
<dbReference type="InterPro" id="IPR005017">
    <property type="entry name" value="OMPP1/FadL/TodX"/>
</dbReference>
<comment type="subcellular location">
    <subcellularLocation>
        <location evidence="1">Cell outer membrane</location>
        <topology evidence="1">Multi-pass membrane protein</topology>
    </subcellularLocation>
</comment>